<name>A0A1N6VD73_9RHOO</name>
<sequence length="159" mass="16770">MVLVLGAALAIVSALVFVAWESGRATFRVDEDVDLVAESAPIVSGVRQEPVLAEQRPAPPLQEVRTPAATIVEMPVQGAEKPEARPASGVVRGANARALHGATVRGSPARSPSKRGGDSKADFAHSAPQVRRLPAITKDVEERVDADVQVIEAIVTRSR</sequence>
<keyword evidence="3" id="KW-1185">Reference proteome</keyword>
<dbReference type="EMBL" id="FTMD01000006">
    <property type="protein sequence ID" value="SIQ75791.1"/>
    <property type="molecule type" value="Genomic_DNA"/>
</dbReference>
<evidence type="ECO:0000313" key="2">
    <source>
        <dbReference type="EMBL" id="SIQ75791.1"/>
    </source>
</evidence>
<dbReference type="AlphaFoldDB" id="A0A1N6VD73"/>
<feature type="region of interest" description="Disordered" evidence="1">
    <location>
        <begin position="98"/>
        <end position="134"/>
    </location>
</feature>
<accession>A0A1N6VD73</accession>
<evidence type="ECO:0000313" key="3">
    <source>
        <dbReference type="Proteomes" id="UP000186819"/>
    </source>
</evidence>
<dbReference type="RefSeq" id="WP_076602237.1">
    <property type="nucleotide sequence ID" value="NZ_FTMD01000006.1"/>
</dbReference>
<evidence type="ECO:0000256" key="1">
    <source>
        <dbReference type="SAM" id="MobiDB-lite"/>
    </source>
</evidence>
<dbReference type="OrthoDB" id="9181744at2"/>
<reference evidence="3" key="1">
    <citation type="submission" date="2017-01" db="EMBL/GenBank/DDBJ databases">
        <authorList>
            <person name="Varghese N."/>
            <person name="Submissions S."/>
        </authorList>
    </citation>
    <scope>NUCLEOTIDE SEQUENCE [LARGE SCALE GENOMIC DNA]</scope>
    <source>
        <strain evidence="3">ATCC 51758</strain>
    </source>
</reference>
<protein>
    <submittedName>
        <fullName evidence="2">Uncharacterized protein</fullName>
    </submittedName>
</protein>
<dbReference type="Proteomes" id="UP000186819">
    <property type="component" value="Unassembled WGS sequence"/>
</dbReference>
<gene>
    <name evidence="2" type="ORF">SAMN05421829_106244</name>
</gene>
<proteinExistence type="predicted"/>
<organism evidence="2 3">
    <name type="scientific">Aromatoleum tolulyticum</name>
    <dbReference type="NCBI Taxonomy" id="34027"/>
    <lineage>
        <taxon>Bacteria</taxon>
        <taxon>Pseudomonadati</taxon>
        <taxon>Pseudomonadota</taxon>
        <taxon>Betaproteobacteria</taxon>
        <taxon>Rhodocyclales</taxon>
        <taxon>Rhodocyclaceae</taxon>
        <taxon>Aromatoleum</taxon>
    </lineage>
</organism>